<dbReference type="InterPro" id="IPR032675">
    <property type="entry name" value="LRR_dom_sf"/>
</dbReference>
<keyword evidence="2" id="KW-1185">Reference proteome</keyword>
<gene>
    <name evidence="1" type="ORF">RirG_190990</name>
</gene>
<dbReference type="Proteomes" id="UP000022910">
    <property type="component" value="Unassembled WGS sequence"/>
</dbReference>
<evidence type="ECO:0000313" key="2">
    <source>
        <dbReference type="Proteomes" id="UP000022910"/>
    </source>
</evidence>
<dbReference type="AlphaFoldDB" id="A0A015IXX0"/>
<dbReference type="Gene3D" id="3.80.10.10">
    <property type="entry name" value="Ribonuclease Inhibitor"/>
    <property type="match status" value="1"/>
</dbReference>
<sequence>MSKLNRDVFYMIFEELQYDKKSLYSCLLANKIFCEIIIPILWKNPWDQLKPENEKLLLNVIFSHLSNESKNEFKNQGINFFTTLDQKPLFDYISFCKHLNLNVIFKIIDNAYNIFKKHLTIIKKELITLFTNRNIKFTHIYIPQAYNCQLHLLPGNQHLFSGLEFLNCSTAINKNDLLWLKEVCQSIKELDLIIEKSKSNPTEIAKLIEGQKKVIKVSFRVINKKNSELYFEILENSLVKHANTIQHFRTTKPPVTKILSSFVNLKSLELDNYFNEKVLNCLEDLSLPLLENLKASRVPIKALTELINNTNGYLTEVKIDYVAHNKFDNKKLIQAIYQNCPNLKYLKLMFRSGDIFELENLLIRCQHLKGLVIIIDNEDFLSNWDNLFKVLMNSSPIGLFKFKFWLNVSYTIDLESLKFFFDNWKERPPILLQIISVITSVSLDGLIKKYIAEGIVAKYDNSYVHNLSGSSLDHFEWI</sequence>
<dbReference type="OrthoDB" id="2374791at2759"/>
<accession>A0A015IXX0</accession>
<comment type="caution">
    <text evidence="1">The sequence shown here is derived from an EMBL/GenBank/DDBJ whole genome shotgun (WGS) entry which is preliminary data.</text>
</comment>
<dbReference type="HOGENOM" id="CLU_028913_1_0_1"/>
<protein>
    <recommendedName>
        <fullName evidence="3">F-box domain-containing protein</fullName>
    </recommendedName>
</protein>
<name>A0A015IXX0_RHIIW</name>
<dbReference type="EMBL" id="JEMT01026514">
    <property type="protein sequence ID" value="EXX59205.1"/>
    <property type="molecule type" value="Genomic_DNA"/>
</dbReference>
<evidence type="ECO:0008006" key="3">
    <source>
        <dbReference type="Google" id="ProtNLM"/>
    </source>
</evidence>
<reference evidence="1 2" key="1">
    <citation type="submission" date="2014-02" db="EMBL/GenBank/DDBJ databases">
        <title>Single nucleus genome sequencing reveals high similarity among nuclei of an endomycorrhizal fungus.</title>
        <authorList>
            <person name="Lin K."/>
            <person name="Geurts R."/>
            <person name="Zhang Z."/>
            <person name="Limpens E."/>
            <person name="Saunders D.G."/>
            <person name="Mu D."/>
            <person name="Pang E."/>
            <person name="Cao H."/>
            <person name="Cha H."/>
            <person name="Lin T."/>
            <person name="Zhou Q."/>
            <person name="Shang Y."/>
            <person name="Li Y."/>
            <person name="Ivanov S."/>
            <person name="Sharma T."/>
            <person name="Velzen R.V."/>
            <person name="Ruijter N.D."/>
            <person name="Aanen D.K."/>
            <person name="Win J."/>
            <person name="Kamoun S."/>
            <person name="Bisseling T."/>
            <person name="Huang S."/>
        </authorList>
    </citation>
    <scope>NUCLEOTIDE SEQUENCE [LARGE SCALE GENOMIC DNA]</scope>
    <source>
        <strain evidence="2">DAOM197198w</strain>
    </source>
</reference>
<organism evidence="1 2">
    <name type="scientific">Rhizophagus irregularis (strain DAOM 197198w)</name>
    <name type="common">Glomus intraradices</name>
    <dbReference type="NCBI Taxonomy" id="1432141"/>
    <lineage>
        <taxon>Eukaryota</taxon>
        <taxon>Fungi</taxon>
        <taxon>Fungi incertae sedis</taxon>
        <taxon>Mucoromycota</taxon>
        <taxon>Glomeromycotina</taxon>
        <taxon>Glomeromycetes</taxon>
        <taxon>Glomerales</taxon>
        <taxon>Glomeraceae</taxon>
        <taxon>Rhizophagus</taxon>
    </lineage>
</organism>
<evidence type="ECO:0000313" key="1">
    <source>
        <dbReference type="EMBL" id="EXX59205.1"/>
    </source>
</evidence>
<proteinExistence type="predicted"/>